<evidence type="ECO:0000313" key="3">
    <source>
        <dbReference type="Proteomes" id="UP000366872"/>
    </source>
</evidence>
<feature type="chain" id="PRO_5025694256" evidence="1">
    <location>
        <begin position="19"/>
        <end position="305"/>
    </location>
</feature>
<dbReference type="EMBL" id="CAAHFG010000004">
    <property type="protein sequence ID" value="VGO17219.1"/>
    <property type="molecule type" value="Genomic_DNA"/>
</dbReference>
<evidence type="ECO:0000313" key="2">
    <source>
        <dbReference type="EMBL" id="VGO17219.1"/>
    </source>
</evidence>
<sequence length="305" mass="32193">MKTIVAFAFMLVVAEVTAAPLYNIPAINGEYTIDASVSMTNDLSGVGIFTNPNSADVGTVGTYYAGTIQANYALWQAGFKISLIDDDGVGLDGNVVSLGNQRGNANWGYWVGAAGTQINLTPLAGGDLDFVIKLSNDAWNKGFAEIFIGANATNATEGTADVTVSNLVVSFTVDKILVEQEYNSAGGAASITNFTVSDEWVTPSTPVDPDPEPPTNLIIVESGVQTIQVYELIVTTTDAPGAPQNLYPISTQNAASGPWTDEPHSDNPYGPFVVTNLTYSDQTSGDYVFYVQGEGATKTFGLDLR</sequence>
<dbReference type="Proteomes" id="UP000366872">
    <property type="component" value="Unassembled WGS sequence"/>
</dbReference>
<protein>
    <submittedName>
        <fullName evidence="2">Uncharacterized protein</fullName>
    </submittedName>
</protein>
<dbReference type="AlphaFoldDB" id="A0A6C2UBA6"/>
<proteinExistence type="predicted"/>
<feature type="signal peptide" evidence="1">
    <location>
        <begin position="1"/>
        <end position="18"/>
    </location>
</feature>
<organism evidence="2 3">
    <name type="scientific">Pontiella desulfatans</name>
    <dbReference type="NCBI Taxonomy" id="2750659"/>
    <lineage>
        <taxon>Bacteria</taxon>
        <taxon>Pseudomonadati</taxon>
        <taxon>Kiritimatiellota</taxon>
        <taxon>Kiritimatiellia</taxon>
        <taxon>Kiritimatiellales</taxon>
        <taxon>Pontiellaceae</taxon>
        <taxon>Pontiella</taxon>
    </lineage>
</organism>
<reference evidence="2 3" key="1">
    <citation type="submission" date="2019-04" db="EMBL/GenBank/DDBJ databases">
        <authorList>
            <person name="Van Vliet M D."/>
        </authorList>
    </citation>
    <scope>NUCLEOTIDE SEQUENCE [LARGE SCALE GENOMIC DNA]</scope>
    <source>
        <strain evidence="2 3">F1</strain>
    </source>
</reference>
<gene>
    <name evidence="2" type="ORF">PDESU_05815</name>
</gene>
<name>A0A6C2UBA6_PONDE</name>
<dbReference type="RefSeq" id="WP_136082708.1">
    <property type="nucleotide sequence ID" value="NZ_CAAHFG010000004.1"/>
</dbReference>
<evidence type="ECO:0000256" key="1">
    <source>
        <dbReference type="SAM" id="SignalP"/>
    </source>
</evidence>
<accession>A0A6C2UBA6</accession>
<keyword evidence="1" id="KW-0732">Signal</keyword>
<keyword evidence="3" id="KW-1185">Reference proteome</keyword>